<proteinExistence type="predicted"/>
<name>A0AAQ3PYT4_PASNO</name>
<dbReference type="EMBL" id="CP144746">
    <property type="protein sequence ID" value="WVZ56293.1"/>
    <property type="molecule type" value="Genomic_DNA"/>
</dbReference>
<evidence type="ECO:0000313" key="2">
    <source>
        <dbReference type="EMBL" id="WVZ56293.1"/>
    </source>
</evidence>
<sequence>MRVAAPANPSSPPRATERREEDDGGGVIFESTPRVLNPANEELPPDRPLIEKPEDDSEDPHATANPLAEEAPPNPSGEGIEFFMCPCVGGGTCVQHD</sequence>
<dbReference type="Proteomes" id="UP001341281">
    <property type="component" value="Chromosome 02"/>
</dbReference>
<feature type="region of interest" description="Disordered" evidence="1">
    <location>
        <begin position="1"/>
        <end position="81"/>
    </location>
</feature>
<keyword evidence="3" id="KW-1185">Reference proteome</keyword>
<protein>
    <submittedName>
        <fullName evidence="2">Uncharacterized protein</fullName>
    </submittedName>
</protein>
<evidence type="ECO:0000256" key="1">
    <source>
        <dbReference type="SAM" id="MobiDB-lite"/>
    </source>
</evidence>
<accession>A0AAQ3PYT4</accession>
<gene>
    <name evidence="2" type="ORF">U9M48_006844</name>
</gene>
<organism evidence="2 3">
    <name type="scientific">Paspalum notatum var. saurae</name>
    <dbReference type="NCBI Taxonomy" id="547442"/>
    <lineage>
        <taxon>Eukaryota</taxon>
        <taxon>Viridiplantae</taxon>
        <taxon>Streptophyta</taxon>
        <taxon>Embryophyta</taxon>
        <taxon>Tracheophyta</taxon>
        <taxon>Spermatophyta</taxon>
        <taxon>Magnoliopsida</taxon>
        <taxon>Liliopsida</taxon>
        <taxon>Poales</taxon>
        <taxon>Poaceae</taxon>
        <taxon>PACMAD clade</taxon>
        <taxon>Panicoideae</taxon>
        <taxon>Andropogonodae</taxon>
        <taxon>Paspaleae</taxon>
        <taxon>Paspalinae</taxon>
        <taxon>Paspalum</taxon>
    </lineage>
</organism>
<reference evidence="2 3" key="1">
    <citation type="submission" date="2024-02" db="EMBL/GenBank/DDBJ databases">
        <title>High-quality chromosome-scale genome assembly of Pensacola bahiagrass (Paspalum notatum Flugge var. saurae).</title>
        <authorList>
            <person name="Vega J.M."/>
            <person name="Podio M."/>
            <person name="Orjuela J."/>
            <person name="Siena L.A."/>
            <person name="Pessino S.C."/>
            <person name="Combes M.C."/>
            <person name="Mariac C."/>
            <person name="Albertini E."/>
            <person name="Pupilli F."/>
            <person name="Ortiz J.P.A."/>
            <person name="Leblanc O."/>
        </authorList>
    </citation>
    <scope>NUCLEOTIDE SEQUENCE [LARGE SCALE GENOMIC DNA]</scope>
    <source>
        <strain evidence="2">R1</strain>
        <tissue evidence="2">Leaf</tissue>
    </source>
</reference>
<dbReference type="AlphaFoldDB" id="A0AAQ3PYT4"/>
<feature type="compositionally biased region" description="Low complexity" evidence="1">
    <location>
        <begin position="62"/>
        <end position="71"/>
    </location>
</feature>
<evidence type="ECO:0000313" key="3">
    <source>
        <dbReference type="Proteomes" id="UP001341281"/>
    </source>
</evidence>